<keyword evidence="3" id="KW-1185">Reference proteome</keyword>
<evidence type="ECO:0008006" key="4">
    <source>
        <dbReference type="Google" id="ProtNLM"/>
    </source>
</evidence>
<keyword evidence="1" id="KW-0812">Transmembrane</keyword>
<dbReference type="PANTHER" id="PTHR15177">
    <property type="entry name" value="G-PROTEIN COUPLED RECEPTOR 143"/>
    <property type="match status" value="1"/>
</dbReference>
<accession>A0A9D3WM31</accession>
<keyword evidence="1" id="KW-1133">Transmembrane helix</keyword>
<name>A0A9D3WM31_9SAUR</name>
<dbReference type="PRINTS" id="PR00965">
    <property type="entry name" value="OCULARALBNSM"/>
</dbReference>
<reference evidence="2" key="1">
    <citation type="submission" date="2021-09" db="EMBL/GenBank/DDBJ databases">
        <title>The genome of Mauremys mutica provides insights into the evolution of semi-aquatic lifestyle.</title>
        <authorList>
            <person name="Gong S."/>
            <person name="Gao Y."/>
        </authorList>
    </citation>
    <scope>NUCLEOTIDE SEQUENCE</scope>
    <source>
        <strain evidence="2">MM-2020</strain>
        <tissue evidence="2">Muscle</tissue>
    </source>
</reference>
<comment type="caution">
    <text evidence="2">The sequence shown here is derived from an EMBL/GenBank/DDBJ whole genome shotgun (WGS) entry which is preliminary data.</text>
</comment>
<dbReference type="GO" id="GO:0005886">
    <property type="term" value="C:plasma membrane"/>
    <property type="evidence" value="ECO:0007669"/>
    <property type="project" value="TreeGrafter"/>
</dbReference>
<evidence type="ECO:0000313" key="2">
    <source>
        <dbReference type="EMBL" id="KAH1165924.1"/>
    </source>
</evidence>
<dbReference type="GO" id="GO:0050848">
    <property type="term" value="P:regulation of calcium-mediated signaling"/>
    <property type="evidence" value="ECO:0007669"/>
    <property type="project" value="TreeGrafter"/>
</dbReference>
<dbReference type="PANTHER" id="PTHR15177:SF3">
    <property type="entry name" value="LOC100144286 PROTEIN"/>
    <property type="match status" value="1"/>
</dbReference>
<keyword evidence="1" id="KW-0472">Membrane</keyword>
<dbReference type="EMBL" id="JAHDVG010000488">
    <property type="protein sequence ID" value="KAH1165924.1"/>
    <property type="molecule type" value="Genomic_DNA"/>
</dbReference>
<dbReference type="AlphaFoldDB" id="A0A9D3WM31"/>
<feature type="transmembrane region" description="Helical" evidence="1">
    <location>
        <begin position="251"/>
        <end position="269"/>
    </location>
</feature>
<dbReference type="GO" id="GO:0035240">
    <property type="term" value="F:dopamine binding"/>
    <property type="evidence" value="ECO:0007669"/>
    <property type="project" value="InterPro"/>
</dbReference>
<protein>
    <recommendedName>
        <fullName evidence="4">G-protein coupled receptors family 2 profile 2 domain-containing protein</fullName>
    </recommendedName>
</protein>
<feature type="transmembrane region" description="Helical" evidence="1">
    <location>
        <begin position="68"/>
        <end position="88"/>
    </location>
</feature>
<dbReference type="GO" id="GO:0032438">
    <property type="term" value="P:melanosome organization"/>
    <property type="evidence" value="ECO:0007669"/>
    <property type="project" value="TreeGrafter"/>
</dbReference>
<dbReference type="InterPro" id="IPR001414">
    <property type="entry name" value="GPR143"/>
</dbReference>
<feature type="transmembrane region" description="Helical" evidence="1">
    <location>
        <begin position="26"/>
        <end position="47"/>
    </location>
</feature>
<dbReference type="GO" id="GO:0035643">
    <property type="term" value="F:L-DOPA receptor activity"/>
    <property type="evidence" value="ECO:0007669"/>
    <property type="project" value="TreeGrafter"/>
</dbReference>
<dbReference type="GO" id="GO:0033162">
    <property type="term" value="C:melanosome membrane"/>
    <property type="evidence" value="ECO:0007669"/>
    <property type="project" value="TreeGrafter"/>
</dbReference>
<sequence length="471" mass="50730">MASLQLQQFCCQSLATRLVWRFHPQVWNGLCLGSAALGLLGLLLQALARHRRGCGKVAGRGSESRLRAARGIVAAITASSCLGTAGILSRSVLWLAGPPGSASEPPVNGTAGFAGPLCTLAVMWVQYFYTAHFWALFCYALEAVQLLRRPAGCRSLTPYYLLCWGLSSTQCLWGVQQLLSPASARCDSQRPLAQALAVAHYTAAYVPLSLVLLLNPLLLNRALCAAAALLRGQTGRYTASERLQEQQLRRRFTSITVTFTACWLGNVVNDGLLLLEPAWCTETLRLLHVAIWTSWIIVAILNPMSGLLLSLALVGWRRAGQPAGRALRRDEQSSSEDSPEPVLGRVAVPGQLRAPNLLDILTSRASLGTGFSLGPPLAKARLPVARTIMRRQQLGNPCGERGTCLGAERSAVAMLVLGKLPGTYAVECWPGLHCSLHSPKADSCNLSKSCLWPLHVGALARAIWAMLCRAL</sequence>
<dbReference type="Gene3D" id="1.20.1070.10">
    <property type="entry name" value="Rhodopsin 7-helix transmembrane proteins"/>
    <property type="match status" value="1"/>
</dbReference>
<feature type="transmembrane region" description="Helical" evidence="1">
    <location>
        <begin position="289"/>
        <end position="316"/>
    </location>
</feature>
<dbReference type="Proteomes" id="UP000827986">
    <property type="component" value="Unassembled WGS sequence"/>
</dbReference>
<dbReference type="GO" id="GO:0072544">
    <property type="term" value="F:L-DOPA binding"/>
    <property type="evidence" value="ECO:0007669"/>
    <property type="project" value="InterPro"/>
</dbReference>
<evidence type="ECO:0000313" key="3">
    <source>
        <dbReference type="Proteomes" id="UP000827986"/>
    </source>
</evidence>
<dbReference type="GO" id="GO:0072545">
    <property type="term" value="F:L-tyrosine binding"/>
    <property type="evidence" value="ECO:0007669"/>
    <property type="project" value="InterPro"/>
</dbReference>
<evidence type="ECO:0000256" key="1">
    <source>
        <dbReference type="SAM" id="Phobius"/>
    </source>
</evidence>
<proteinExistence type="predicted"/>
<gene>
    <name evidence="2" type="ORF">KIL84_023483</name>
</gene>
<dbReference type="Pfam" id="PF02101">
    <property type="entry name" value="Ocular_alb"/>
    <property type="match status" value="1"/>
</dbReference>
<organism evidence="2 3">
    <name type="scientific">Mauremys mutica</name>
    <name type="common">yellowpond turtle</name>
    <dbReference type="NCBI Taxonomy" id="74926"/>
    <lineage>
        <taxon>Eukaryota</taxon>
        <taxon>Metazoa</taxon>
        <taxon>Chordata</taxon>
        <taxon>Craniata</taxon>
        <taxon>Vertebrata</taxon>
        <taxon>Euteleostomi</taxon>
        <taxon>Archelosauria</taxon>
        <taxon>Testudinata</taxon>
        <taxon>Testudines</taxon>
        <taxon>Cryptodira</taxon>
        <taxon>Durocryptodira</taxon>
        <taxon>Testudinoidea</taxon>
        <taxon>Geoemydidae</taxon>
        <taxon>Geoemydinae</taxon>
        <taxon>Mauremys</taxon>
    </lineage>
</organism>